<keyword evidence="1" id="KW-0472">Membrane</keyword>
<dbReference type="SUPFAM" id="SSF82866">
    <property type="entry name" value="Multidrug efflux transporter AcrB transmembrane domain"/>
    <property type="match status" value="2"/>
</dbReference>
<name>I4C318_DESTA</name>
<feature type="transmembrane region" description="Helical" evidence="1">
    <location>
        <begin position="967"/>
        <end position="997"/>
    </location>
</feature>
<dbReference type="SUPFAM" id="SSF82693">
    <property type="entry name" value="Multidrug efflux transporter AcrB pore domain, PN1, PN2, PC1 and PC2 subdomains"/>
    <property type="match status" value="3"/>
</dbReference>
<evidence type="ECO:0000313" key="2">
    <source>
        <dbReference type="EMBL" id="AFM23959.1"/>
    </source>
</evidence>
<dbReference type="InterPro" id="IPR001036">
    <property type="entry name" value="Acrflvin-R"/>
</dbReference>
<evidence type="ECO:0000256" key="1">
    <source>
        <dbReference type="SAM" id="Phobius"/>
    </source>
</evidence>
<dbReference type="Pfam" id="PF00873">
    <property type="entry name" value="ACR_tran"/>
    <property type="match status" value="1"/>
</dbReference>
<dbReference type="InterPro" id="IPR027463">
    <property type="entry name" value="AcrB_DN_DC_subdom"/>
</dbReference>
<dbReference type="SUPFAM" id="SSF82714">
    <property type="entry name" value="Multidrug efflux transporter AcrB TolC docking domain, DN and DC subdomains"/>
    <property type="match status" value="2"/>
</dbReference>
<dbReference type="AlphaFoldDB" id="I4C318"/>
<proteinExistence type="predicted"/>
<reference evidence="3" key="1">
    <citation type="submission" date="2012-06" db="EMBL/GenBank/DDBJ databases">
        <title>Complete sequence of chromosome of Desulfomonile tiedjei DSM 6799.</title>
        <authorList>
            <person name="Lucas S."/>
            <person name="Copeland A."/>
            <person name="Lapidus A."/>
            <person name="Glavina del Rio T."/>
            <person name="Dalin E."/>
            <person name="Tice H."/>
            <person name="Bruce D."/>
            <person name="Goodwin L."/>
            <person name="Pitluck S."/>
            <person name="Peters L."/>
            <person name="Ovchinnikova G."/>
            <person name="Zeytun A."/>
            <person name="Lu M."/>
            <person name="Kyrpides N."/>
            <person name="Mavromatis K."/>
            <person name="Ivanova N."/>
            <person name="Brettin T."/>
            <person name="Detter J.C."/>
            <person name="Han C."/>
            <person name="Larimer F."/>
            <person name="Land M."/>
            <person name="Hauser L."/>
            <person name="Markowitz V."/>
            <person name="Cheng J.-F."/>
            <person name="Hugenholtz P."/>
            <person name="Woyke T."/>
            <person name="Wu D."/>
            <person name="Spring S."/>
            <person name="Schroeder M."/>
            <person name="Brambilla E."/>
            <person name="Klenk H.-P."/>
            <person name="Eisen J.A."/>
        </authorList>
    </citation>
    <scope>NUCLEOTIDE SEQUENCE [LARGE SCALE GENOMIC DNA]</scope>
    <source>
        <strain evidence="3">ATCC 49306 / DSM 6799 / DCB-1</strain>
    </source>
</reference>
<dbReference type="PANTHER" id="PTHR32063">
    <property type="match status" value="1"/>
</dbReference>
<organism evidence="2 3">
    <name type="scientific">Desulfomonile tiedjei (strain ATCC 49306 / DSM 6799 / DCB-1)</name>
    <dbReference type="NCBI Taxonomy" id="706587"/>
    <lineage>
        <taxon>Bacteria</taxon>
        <taxon>Pseudomonadati</taxon>
        <taxon>Thermodesulfobacteriota</taxon>
        <taxon>Desulfomonilia</taxon>
        <taxon>Desulfomonilales</taxon>
        <taxon>Desulfomonilaceae</taxon>
        <taxon>Desulfomonile</taxon>
    </lineage>
</organism>
<dbReference type="PATRIC" id="fig|706587.4.peg.1431"/>
<gene>
    <name evidence="2" type="ordered locus">Desti_1246</name>
</gene>
<dbReference type="eggNOG" id="COG0841">
    <property type="taxonomic scope" value="Bacteria"/>
</dbReference>
<feature type="transmembrane region" description="Helical" evidence="1">
    <location>
        <begin position="466"/>
        <end position="483"/>
    </location>
</feature>
<dbReference type="Gene3D" id="3.30.2090.10">
    <property type="entry name" value="Multidrug efflux transporter AcrB TolC docking domain, DN and DC subdomains"/>
    <property type="match status" value="2"/>
</dbReference>
<dbReference type="OrthoDB" id="9807612at2"/>
<dbReference type="STRING" id="706587.Desti_1246"/>
<dbReference type="RefSeq" id="WP_014809111.1">
    <property type="nucleotide sequence ID" value="NC_018025.1"/>
</dbReference>
<feature type="transmembrane region" description="Helical" evidence="1">
    <location>
        <begin position="495"/>
        <end position="515"/>
    </location>
</feature>
<feature type="transmembrane region" description="Helical" evidence="1">
    <location>
        <begin position="558"/>
        <end position="580"/>
    </location>
</feature>
<dbReference type="Gene3D" id="3.30.70.1430">
    <property type="entry name" value="Multidrug efflux transporter AcrB pore domain"/>
    <property type="match status" value="2"/>
</dbReference>
<protein>
    <submittedName>
        <fullName evidence="2">Cation/multidrug efflux pump</fullName>
    </submittedName>
</protein>
<keyword evidence="1" id="KW-0812">Transmembrane</keyword>
<dbReference type="PANTHER" id="PTHR32063:SF16">
    <property type="entry name" value="CATION EFFLUX SYSTEM (ACRB_ACRD_ACRF FAMILY)"/>
    <property type="match status" value="1"/>
</dbReference>
<dbReference type="Gene3D" id="1.20.1640.10">
    <property type="entry name" value="Multidrug efflux transporter AcrB transmembrane domain"/>
    <property type="match status" value="2"/>
</dbReference>
<dbReference type="Gene3D" id="3.30.70.1440">
    <property type="entry name" value="Multidrug efflux transporter AcrB pore domain"/>
    <property type="match status" value="1"/>
</dbReference>
<feature type="transmembrane region" description="Helical" evidence="1">
    <location>
        <begin position="906"/>
        <end position="922"/>
    </location>
</feature>
<keyword evidence="3" id="KW-1185">Reference proteome</keyword>
<dbReference type="HOGENOM" id="CLU_002755_1_2_7"/>
<dbReference type="EMBL" id="CP003360">
    <property type="protein sequence ID" value="AFM23959.1"/>
    <property type="molecule type" value="Genomic_DNA"/>
</dbReference>
<dbReference type="GO" id="GO:0042910">
    <property type="term" value="F:xenobiotic transmembrane transporter activity"/>
    <property type="evidence" value="ECO:0007669"/>
    <property type="project" value="TreeGrafter"/>
</dbReference>
<sequence>MSLSDKYHLGFTGRIVEAFLTSKLPIIFIIASILAGVAALILTPREEEPQIVVPVIDIMINFPGASPAEIENLVTINLERKLWEIDGVEYVYSRSMPGSAVVTVRFYVGENRENSILKTHSKIMSYVDQVPPGVTGWVVRPIEIDDVPIVTFALYSKVYSDYELRRVADELVHRLQNIPDTGRAYVLGGRKRQVKVLLDPEKMATRQVSVLEMERALKAANVNLRAGSMDVLNREILVDAGPFLKSADDVMDVVLTVNEGKAVYLRDVATVVDGPQEVQGYTRLAFGPGAERDRETAGTAAGRQAGPYNQVTIAVSKRKGTNAVQISEGLIRKIQELKATVIPSDMQVLITRDYGKTADEKVDELVKHLGIAVISIIALLTVMLGWRESMIVALAVPMTLAVTLLANLLVGYSINRVTLFALILSLGLLVDDPIVDVENIHRHFKLKTHPPLDATLLAVDEVRPPTILATLAVIASFIPLFFITGMMGPYMRPMALNVPIAMIMSLVIAFTVTPWTTYHALKHEYDKPDKPYDFKTGWIYRTYSRMLVPLLENRKKSLLFLGGVVAALVFSMLLVVVKLVPVKMLPFDNKNEFLILIDMPEGTTLEDTDKVARDVERYLTTVNEVRDVASYVGTGSPIDFNGMVRQYYFRQGSNVADVRVNLLDKHERQEQSHAIVLRIRPDIEKIAQQNGANIKIVEVPPGPPVFSTIVAEVYGPPTASYQDLIKEAARVRKLMESTPQVVDVDDSVEADQVQYNFVVDRVKAGLHGITVEDVARSAKVFLGGDSPTILHTDTERTPLEVNLRLPRSLRSRPEDMGPIRVKAPDGSMVPFHELGELKSTIADKTIYRKNMERVVFVTGETAGRSPVDAILQLTSASEEKPLSSGFRLNWAGEGEWKITLEVFRDLGLAFLGALILIYILLVQQTESFTVPLVIMVAIPLTMIGIMPGFALLNMLMAHDIGQYRDAIFFTATGMIGMIALAGIVVRNSIILIDFIHMRVAAGEDLKQAIVESGSVRFTPILLTAGAAIFGSWIITLDPVFSGLAWSFIFGVFASTIFTLIVVPMIYYMIYRNRQQNAS</sequence>
<accession>I4C318</accession>
<dbReference type="PRINTS" id="PR00702">
    <property type="entry name" value="ACRIFLAVINRP"/>
</dbReference>
<dbReference type="Proteomes" id="UP000006055">
    <property type="component" value="Chromosome"/>
</dbReference>
<dbReference type="Gene3D" id="3.30.70.1320">
    <property type="entry name" value="Multidrug efflux transporter AcrB pore domain like"/>
    <property type="match status" value="1"/>
</dbReference>
<feature type="transmembrane region" description="Helical" evidence="1">
    <location>
        <begin position="365"/>
        <end position="384"/>
    </location>
</feature>
<feature type="transmembrane region" description="Helical" evidence="1">
    <location>
        <begin position="24"/>
        <end position="42"/>
    </location>
</feature>
<evidence type="ECO:0000313" key="3">
    <source>
        <dbReference type="Proteomes" id="UP000006055"/>
    </source>
</evidence>
<keyword evidence="1" id="KW-1133">Transmembrane helix</keyword>
<feature type="transmembrane region" description="Helical" evidence="1">
    <location>
        <begin position="928"/>
        <end position="955"/>
    </location>
</feature>
<dbReference type="KEGG" id="dti:Desti_1246"/>
<feature type="transmembrane region" description="Helical" evidence="1">
    <location>
        <begin position="1043"/>
        <end position="1069"/>
    </location>
</feature>
<dbReference type="GO" id="GO:0005886">
    <property type="term" value="C:plasma membrane"/>
    <property type="evidence" value="ECO:0007669"/>
    <property type="project" value="TreeGrafter"/>
</dbReference>
<feature type="transmembrane region" description="Helical" evidence="1">
    <location>
        <begin position="390"/>
        <end position="410"/>
    </location>
</feature>
<feature type="transmembrane region" description="Helical" evidence="1">
    <location>
        <begin position="1017"/>
        <end position="1036"/>
    </location>
</feature>